<protein>
    <submittedName>
        <fullName evidence="1">Uncharacterized protein</fullName>
    </submittedName>
</protein>
<reference evidence="1" key="3">
    <citation type="journal article" date="2017" name="Nature">
        <title>Genome sequence of the progenitor of the wheat D genome Aegilops tauschii.</title>
        <authorList>
            <person name="Luo M.C."/>
            <person name="Gu Y.Q."/>
            <person name="Puiu D."/>
            <person name="Wang H."/>
            <person name="Twardziok S.O."/>
            <person name="Deal K.R."/>
            <person name="Huo N."/>
            <person name="Zhu T."/>
            <person name="Wang L."/>
            <person name="Wang Y."/>
            <person name="McGuire P.E."/>
            <person name="Liu S."/>
            <person name="Long H."/>
            <person name="Ramasamy R.K."/>
            <person name="Rodriguez J.C."/>
            <person name="Van S.L."/>
            <person name="Yuan L."/>
            <person name="Wang Z."/>
            <person name="Xia Z."/>
            <person name="Xiao L."/>
            <person name="Anderson O.D."/>
            <person name="Ouyang S."/>
            <person name="Liang Y."/>
            <person name="Zimin A.V."/>
            <person name="Pertea G."/>
            <person name="Qi P."/>
            <person name="Bennetzen J.L."/>
            <person name="Dai X."/>
            <person name="Dawson M.W."/>
            <person name="Muller H.G."/>
            <person name="Kugler K."/>
            <person name="Rivarola-Duarte L."/>
            <person name="Spannagl M."/>
            <person name="Mayer K.F.X."/>
            <person name="Lu F.H."/>
            <person name="Bevan M.W."/>
            <person name="Leroy P."/>
            <person name="Li P."/>
            <person name="You F.M."/>
            <person name="Sun Q."/>
            <person name="Liu Z."/>
            <person name="Lyons E."/>
            <person name="Wicker T."/>
            <person name="Salzberg S.L."/>
            <person name="Devos K.M."/>
            <person name="Dvorak J."/>
        </authorList>
    </citation>
    <scope>NUCLEOTIDE SEQUENCE [LARGE SCALE GENOMIC DNA]</scope>
    <source>
        <strain evidence="1">cv. AL8/78</strain>
    </source>
</reference>
<keyword evidence="2" id="KW-1185">Reference proteome</keyword>
<organism evidence="1 2">
    <name type="scientific">Aegilops tauschii subsp. strangulata</name>
    <name type="common">Goatgrass</name>
    <dbReference type="NCBI Taxonomy" id="200361"/>
    <lineage>
        <taxon>Eukaryota</taxon>
        <taxon>Viridiplantae</taxon>
        <taxon>Streptophyta</taxon>
        <taxon>Embryophyta</taxon>
        <taxon>Tracheophyta</taxon>
        <taxon>Spermatophyta</taxon>
        <taxon>Magnoliopsida</taxon>
        <taxon>Liliopsida</taxon>
        <taxon>Poales</taxon>
        <taxon>Poaceae</taxon>
        <taxon>BOP clade</taxon>
        <taxon>Pooideae</taxon>
        <taxon>Triticodae</taxon>
        <taxon>Triticeae</taxon>
        <taxon>Triticinae</taxon>
        <taxon>Aegilops</taxon>
    </lineage>
</organism>
<evidence type="ECO:0000313" key="2">
    <source>
        <dbReference type="Proteomes" id="UP000015105"/>
    </source>
</evidence>
<accession>A0A453S1H7</accession>
<name>A0A453S1H7_AEGTS</name>
<sequence>MLQTARQICKSIVYTSGVQDKNYQIFILAYTQTAHLIRMTECDCNYSGYRCTKDIQPCIRFLLSIHLVEIYGWY</sequence>
<reference evidence="1" key="5">
    <citation type="journal article" date="2021" name="G3 (Bethesda)">
        <title>Aegilops tauschii genome assembly Aet v5.0 features greater sequence contiguity and improved annotation.</title>
        <authorList>
            <person name="Wang L."/>
            <person name="Zhu T."/>
            <person name="Rodriguez J.C."/>
            <person name="Deal K.R."/>
            <person name="Dubcovsky J."/>
            <person name="McGuire P.E."/>
            <person name="Lux T."/>
            <person name="Spannagl M."/>
            <person name="Mayer K.F.X."/>
            <person name="Baldrich P."/>
            <person name="Meyers B.C."/>
            <person name="Huo N."/>
            <person name="Gu Y.Q."/>
            <person name="Zhou H."/>
            <person name="Devos K.M."/>
            <person name="Bennetzen J.L."/>
            <person name="Unver T."/>
            <person name="Budak H."/>
            <person name="Gulick P.J."/>
            <person name="Galiba G."/>
            <person name="Kalapos B."/>
            <person name="Nelson D.R."/>
            <person name="Li P."/>
            <person name="You F.M."/>
            <person name="Luo M.C."/>
            <person name="Dvorak J."/>
        </authorList>
    </citation>
    <scope>NUCLEOTIDE SEQUENCE [LARGE SCALE GENOMIC DNA]</scope>
    <source>
        <strain evidence="1">cv. AL8/78</strain>
    </source>
</reference>
<dbReference type="EnsemblPlants" id="AET7Gv20784400.32">
    <property type="protein sequence ID" value="AET7Gv20784400.32"/>
    <property type="gene ID" value="AET7Gv20784400"/>
</dbReference>
<reference evidence="1" key="4">
    <citation type="submission" date="2019-03" db="UniProtKB">
        <authorList>
            <consortium name="EnsemblPlants"/>
        </authorList>
    </citation>
    <scope>IDENTIFICATION</scope>
</reference>
<dbReference type="AlphaFoldDB" id="A0A453S1H7"/>
<reference evidence="2" key="1">
    <citation type="journal article" date="2014" name="Science">
        <title>Ancient hybridizations among the ancestral genomes of bread wheat.</title>
        <authorList>
            <consortium name="International Wheat Genome Sequencing Consortium,"/>
            <person name="Marcussen T."/>
            <person name="Sandve S.R."/>
            <person name="Heier L."/>
            <person name="Spannagl M."/>
            <person name="Pfeifer M."/>
            <person name="Jakobsen K.S."/>
            <person name="Wulff B.B."/>
            <person name="Steuernagel B."/>
            <person name="Mayer K.F."/>
            <person name="Olsen O.A."/>
        </authorList>
    </citation>
    <scope>NUCLEOTIDE SEQUENCE [LARGE SCALE GENOMIC DNA]</scope>
    <source>
        <strain evidence="2">cv. AL8/78</strain>
    </source>
</reference>
<dbReference type="Proteomes" id="UP000015105">
    <property type="component" value="Chromosome 7D"/>
</dbReference>
<proteinExistence type="predicted"/>
<evidence type="ECO:0000313" key="1">
    <source>
        <dbReference type="EnsemblPlants" id="AET7Gv20784400.32"/>
    </source>
</evidence>
<reference evidence="2" key="2">
    <citation type="journal article" date="2017" name="Nat. Plants">
        <title>The Aegilops tauschii genome reveals multiple impacts of transposons.</title>
        <authorList>
            <person name="Zhao G."/>
            <person name="Zou C."/>
            <person name="Li K."/>
            <person name="Wang K."/>
            <person name="Li T."/>
            <person name="Gao L."/>
            <person name="Zhang X."/>
            <person name="Wang H."/>
            <person name="Yang Z."/>
            <person name="Liu X."/>
            <person name="Jiang W."/>
            <person name="Mao L."/>
            <person name="Kong X."/>
            <person name="Jiao Y."/>
            <person name="Jia J."/>
        </authorList>
    </citation>
    <scope>NUCLEOTIDE SEQUENCE [LARGE SCALE GENOMIC DNA]</scope>
    <source>
        <strain evidence="2">cv. AL8/78</strain>
    </source>
</reference>
<dbReference type="Gramene" id="AET7Gv20784400.32">
    <property type="protein sequence ID" value="AET7Gv20784400.32"/>
    <property type="gene ID" value="AET7Gv20784400"/>
</dbReference>